<organism evidence="1 2">
    <name type="scientific">Zasmidium cellare</name>
    <name type="common">Wine cellar mold</name>
    <name type="synonym">Racodium cellare</name>
    <dbReference type="NCBI Taxonomy" id="395010"/>
    <lineage>
        <taxon>Eukaryota</taxon>
        <taxon>Fungi</taxon>
        <taxon>Dikarya</taxon>
        <taxon>Ascomycota</taxon>
        <taxon>Pezizomycotina</taxon>
        <taxon>Dothideomycetes</taxon>
        <taxon>Dothideomycetidae</taxon>
        <taxon>Mycosphaerellales</taxon>
        <taxon>Mycosphaerellaceae</taxon>
        <taxon>Zasmidium</taxon>
    </lineage>
</organism>
<evidence type="ECO:0000313" key="2">
    <source>
        <dbReference type="Proteomes" id="UP001305779"/>
    </source>
</evidence>
<dbReference type="PANTHER" id="PTHR42085">
    <property type="entry name" value="F-BOX DOMAIN-CONTAINING PROTEIN"/>
    <property type="match status" value="1"/>
</dbReference>
<comment type="caution">
    <text evidence="1">The sequence shown here is derived from an EMBL/GenBank/DDBJ whole genome shotgun (WGS) entry which is preliminary data.</text>
</comment>
<name>A0ABR0E070_ZASCE</name>
<evidence type="ECO:0000313" key="1">
    <source>
        <dbReference type="EMBL" id="KAK4494821.1"/>
    </source>
</evidence>
<dbReference type="EMBL" id="JAXOVC010000013">
    <property type="protein sequence ID" value="KAK4494821.1"/>
    <property type="molecule type" value="Genomic_DNA"/>
</dbReference>
<gene>
    <name evidence="1" type="ORF">PRZ48_014177</name>
</gene>
<dbReference type="Proteomes" id="UP001305779">
    <property type="component" value="Unassembled WGS sequence"/>
</dbReference>
<dbReference type="InterPro" id="IPR038883">
    <property type="entry name" value="AN11006-like"/>
</dbReference>
<keyword evidence="2" id="KW-1185">Reference proteome</keyword>
<dbReference type="PANTHER" id="PTHR42085:SF1">
    <property type="entry name" value="F-BOX DOMAIN-CONTAINING PROTEIN"/>
    <property type="match status" value="1"/>
</dbReference>
<proteinExistence type="predicted"/>
<accession>A0ABR0E070</accession>
<reference evidence="1 2" key="1">
    <citation type="journal article" date="2023" name="G3 (Bethesda)">
        <title>A chromosome-level genome assembly of Zasmidium syzygii isolated from banana leaves.</title>
        <authorList>
            <person name="van Westerhoven A.C."/>
            <person name="Mehrabi R."/>
            <person name="Talebi R."/>
            <person name="Steentjes M.B.F."/>
            <person name="Corcolon B."/>
            <person name="Chong P.A."/>
            <person name="Kema G.H.J."/>
            <person name="Seidl M.F."/>
        </authorList>
    </citation>
    <scope>NUCLEOTIDE SEQUENCE [LARGE SCALE GENOMIC DNA]</scope>
    <source>
        <strain evidence="1 2">P124</strain>
    </source>
</reference>
<protein>
    <submittedName>
        <fullName evidence="1">Uncharacterized protein</fullName>
    </submittedName>
</protein>
<sequence>MDDEPESRLLALPPELRNRIYEFVFAGGHAEVGHRSTKPHHAKYQPTSSGIIMACKQTNEEASDHFYFLTTFDFTSRFAAVSFLTTLPRRYAKLIVNIRYDAIAEYHASVGIDVYAPLSWMVESTQGWQFELVHRLEMARCPGPKTIEVSVKDWILSDAPKIWTTTPWQTFLEIYGGIPDNEKHWHWYDQFLVEKNQTFFERTHEDIYSCWDQWVSKFIDRTCLCVAKDEES</sequence>